<dbReference type="SUPFAM" id="SSF55144">
    <property type="entry name" value="LigT-like"/>
    <property type="match status" value="1"/>
</dbReference>
<dbReference type="RefSeq" id="WP_121522671.1">
    <property type="nucleotide sequence ID" value="NZ_RCHR01000003.1"/>
</dbReference>
<dbReference type="NCBIfam" id="NF010223">
    <property type="entry name" value="PRK13679.1"/>
    <property type="match status" value="1"/>
</dbReference>
<feature type="active site" description="Proton donor" evidence="2">
    <location>
        <position position="34"/>
    </location>
</feature>
<dbReference type="Proteomes" id="UP000270219">
    <property type="component" value="Unassembled WGS sequence"/>
</dbReference>
<dbReference type="Gene3D" id="3.90.1140.10">
    <property type="entry name" value="Cyclic phosphodiesterase"/>
    <property type="match status" value="1"/>
</dbReference>
<dbReference type="PANTHER" id="PTHR40037">
    <property type="entry name" value="PHOSPHOESTERASE YJCG-RELATED"/>
    <property type="match status" value="1"/>
</dbReference>
<evidence type="ECO:0000313" key="3">
    <source>
        <dbReference type="EMBL" id="RLL45082.1"/>
    </source>
</evidence>
<dbReference type="AlphaFoldDB" id="A0A498DMV2"/>
<gene>
    <name evidence="3" type="ORF">D8M04_09440</name>
</gene>
<dbReference type="OrthoDB" id="1524661at2"/>
<dbReference type="EC" id="3.1.-.-" evidence="2"/>
<comment type="similarity">
    <text evidence="2">Belongs to the 2H phosphoesterase superfamily. YjcG family.</text>
</comment>
<feature type="short sequence motif" description="HXTX 2" evidence="2">
    <location>
        <begin position="115"/>
        <end position="118"/>
    </location>
</feature>
<evidence type="ECO:0000256" key="1">
    <source>
        <dbReference type="ARBA" id="ARBA00022801"/>
    </source>
</evidence>
<evidence type="ECO:0000313" key="4">
    <source>
        <dbReference type="Proteomes" id="UP000270219"/>
    </source>
</evidence>
<dbReference type="EMBL" id="RCHR01000003">
    <property type="protein sequence ID" value="RLL45082.1"/>
    <property type="molecule type" value="Genomic_DNA"/>
</dbReference>
<keyword evidence="4" id="KW-1185">Reference proteome</keyword>
<dbReference type="HAMAP" id="MF_01444">
    <property type="entry name" value="2H_phosphoesterase_YjcG"/>
    <property type="match status" value="1"/>
</dbReference>
<reference evidence="3 4" key="1">
    <citation type="submission" date="2018-10" db="EMBL/GenBank/DDBJ databases">
        <title>Oceanobacillus sp. YLB-02 draft genome.</title>
        <authorList>
            <person name="Yu L."/>
        </authorList>
    </citation>
    <scope>NUCLEOTIDE SEQUENCE [LARGE SCALE GENOMIC DNA]</scope>
    <source>
        <strain evidence="3 4">YLB-02</strain>
    </source>
</reference>
<dbReference type="InterPro" id="IPR050580">
    <property type="entry name" value="2H_phosphoesterase_YjcG-like"/>
</dbReference>
<feature type="short sequence motif" description="HXTX 1" evidence="2">
    <location>
        <begin position="34"/>
        <end position="37"/>
    </location>
</feature>
<evidence type="ECO:0000256" key="2">
    <source>
        <dbReference type="HAMAP-Rule" id="MF_01444"/>
    </source>
</evidence>
<sequence>MKYGIAIFPSKPIQDEANSYRKRYDSHYALIPPHITLKSGFEADDATIEELIVELKHIANATKPFKVNINKVSNFSPVSNTIYFKVEPTQELVELQQQLHRGKFTNNMQHSFVPHITIAQNLSDDEFSDVVGTLKMTKFEFEDSIDRFQLLYQLDNGSWTVYETFVFGKEKV</sequence>
<comment type="caution">
    <text evidence="3">The sequence shown here is derived from an EMBL/GenBank/DDBJ whole genome shotgun (WGS) entry which is preliminary data.</text>
</comment>
<protein>
    <recommendedName>
        <fullName evidence="2">Putative phosphoesterase D8M04_09440</fullName>
        <ecNumber evidence="2">3.1.-.-</ecNumber>
    </recommendedName>
</protein>
<proteinExistence type="inferred from homology"/>
<dbReference type="InterPro" id="IPR022932">
    <property type="entry name" value="YjcG"/>
</dbReference>
<accession>A0A498DMV2</accession>
<dbReference type="Pfam" id="PF13563">
    <property type="entry name" value="2_5_RNA_ligase2"/>
    <property type="match status" value="1"/>
</dbReference>
<name>A0A498DMV2_9BACI</name>
<dbReference type="PANTHER" id="PTHR40037:SF1">
    <property type="entry name" value="PHOSPHOESTERASE SAOUHSC_00951-RELATED"/>
    <property type="match status" value="1"/>
</dbReference>
<dbReference type="GO" id="GO:0016788">
    <property type="term" value="F:hydrolase activity, acting on ester bonds"/>
    <property type="evidence" value="ECO:0007669"/>
    <property type="project" value="UniProtKB-UniRule"/>
</dbReference>
<dbReference type="InterPro" id="IPR009097">
    <property type="entry name" value="Cyclic_Pdiesterase"/>
</dbReference>
<organism evidence="3 4">
    <name type="scientific">Oceanobacillus piezotolerans</name>
    <dbReference type="NCBI Taxonomy" id="2448030"/>
    <lineage>
        <taxon>Bacteria</taxon>
        <taxon>Bacillati</taxon>
        <taxon>Bacillota</taxon>
        <taxon>Bacilli</taxon>
        <taxon>Bacillales</taxon>
        <taxon>Bacillaceae</taxon>
        <taxon>Oceanobacillus</taxon>
    </lineage>
</organism>
<keyword evidence="1 2" id="KW-0378">Hydrolase</keyword>
<feature type="active site" description="Proton acceptor" evidence="2">
    <location>
        <position position="115"/>
    </location>
</feature>